<dbReference type="EMBL" id="JAHQIW010000645">
    <property type="protein sequence ID" value="KAJ1349323.1"/>
    <property type="molecule type" value="Genomic_DNA"/>
</dbReference>
<gene>
    <name evidence="1" type="ORF">KIN20_004822</name>
</gene>
<accession>A0AAD5M3P4</accession>
<protein>
    <submittedName>
        <fullName evidence="1">Uncharacterized protein</fullName>
    </submittedName>
</protein>
<reference evidence="1" key="1">
    <citation type="submission" date="2021-06" db="EMBL/GenBank/DDBJ databases">
        <title>Parelaphostrongylus tenuis whole genome reference sequence.</title>
        <authorList>
            <person name="Garwood T.J."/>
            <person name="Larsen P.A."/>
            <person name="Fountain-Jones N.M."/>
            <person name="Garbe J.R."/>
            <person name="Macchietto M.G."/>
            <person name="Kania S.A."/>
            <person name="Gerhold R.W."/>
            <person name="Richards J.E."/>
            <person name="Wolf T.M."/>
        </authorList>
    </citation>
    <scope>NUCLEOTIDE SEQUENCE</scope>
    <source>
        <strain evidence="1">MNPRO001-30</strain>
        <tissue evidence="1">Meninges</tissue>
    </source>
</reference>
<evidence type="ECO:0000313" key="2">
    <source>
        <dbReference type="Proteomes" id="UP001196413"/>
    </source>
</evidence>
<evidence type="ECO:0000313" key="1">
    <source>
        <dbReference type="EMBL" id="KAJ1349323.1"/>
    </source>
</evidence>
<organism evidence="1 2">
    <name type="scientific">Parelaphostrongylus tenuis</name>
    <name type="common">Meningeal worm</name>
    <dbReference type="NCBI Taxonomy" id="148309"/>
    <lineage>
        <taxon>Eukaryota</taxon>
        <taxon>Metazoa</taxon>
        <taxon>Ecdysozoa</taxon>
        <taxon>Nematoda</taxon>
        <taxon>Chromadorea</taxon>
        <taxon>Rhabditida</taxon>
        <taxon>Rhabditina</taxon>
        <taxon>Rhabditomorpha</taxon>
        <taxon>Strongyloidea</taxon>
        <taxon>Metastrongylidae</taxon>
        <taxon>Parelaphostrongylus</taxon>
    </lineage>
</organism>
<sequence>MTMSSARGRCDRNFRLTHMPLSFQSSDFIFNCSAAVTTFEVIVSPCRTRLPMGMPNSTGDSGGLITYGAMDTTNCQ</sequence>
<dbReference type="AlphaFoldDB" id="A0AAD5M3P4"/>
<proteinExistence type="predicted"/>
<dbReference type="Proteomes" id="UP001196413">
    <property type="component" value="Unassembled WGS sequence"/>
</dbReference>
<name>A0AAD5M3P4_PARTN</name>
<keyword evidence="2" id="KW-1185">Reference proteome</keyword>
<comment type="caution">
    <text evidence="1">The sequence shown here is derived from an EMBL/GenBank/DDBJ whole genome shotgun (WGS) entry which is preliminary data.</text>
</comment>